<proteinExistence type="predicted"/>
<gene>
    <name evidence="1" type="ORF">OCBIM_22039900mg</name>
</gene>
<protein>
    <submittedName>
        <fullName evidence="1">Uncharacterized protein</fullName>
    </submittedName>
</protein>
<name>A0A0L8I0F7_OCTBM</name>
<sequence length="71" mass="8264">MHMCVYICLLNQVKSRLIKKYQVVIFEMPYFSSRVQITPTIVLTFRSQRFDKSNNNNILEGACLCECVSVV</sequence>
<evidence type="ECO:0000313" key="1">
    <source>
        <dbReference type="EMBL" id="KOF94952.1"/>
    </source>
</evidence>
<dbReference type="EMBL" id="KQ416834">
    <property type="protein sequence ID" value="KOF94952.1"/>
    <property type="molecule type" value="Genomic_DNA"/>
</dbReference>
<organism evidence="1">
    <name type="scientific">Octopus bimaculoides</name>
    <name type="common">California two-spotted octopus</name>
    <dbReference type="NCBI Taxonomy" id="37653"/>
    <lineage>
        <taxon>Eukaryota</taxon>
        <taxon>Metazoa</taxon>
        <taxon>Spiralia</taxon>
        <taxon>Lophotrochozoa</taxon>
        <taxon>Mollusca</taxon>
        <taxon>Cephalopoda</taxon>
        <taxon>Coleoidea</taxon>
        <taxon>Octopodiformes</taxon>
        <taxon>Octopoda</taxon>
        <taxon>Incirrata</taxon>
        <taxon>Octopodidae</taxon>
        <taxon>Octopus</taxon>
    </lineage>
</organism>
<dbReference type="AlphaFoldDB" id="A0A0L8I0F7"/>
<reference evidence="1" key="1">
    <citation type="submission" date="2015-07" db="EMBL/GenBank/DDBJ databases">
        <title>MeaNS - Measles Nucleotide Surveillance Program.</title>
        <authorList>
            <person name="Tran T."/>
            <person name="Druce J."/>
        </authorList>
    </citation>
    <scope>NUCLEOTIDE SEQUENCE</scope>
    <source>
        <strain evidence="1">UCB-OBI-ISO-001</strain>
        <tissue evidence="1">Gonad</tissue>
    </source>
</reference>
<accession>A0A0L8I0F7</accession>